<evidence type="ECO:0000256" key="9">
    <source>
        <dbReference type="SAM" id="MobiDB-lite"/>
    </source>
</evidence>
<dbReference type="STRING" id="93625.A0A409XVY4"/>
<sequence>MDKDQFKTPLNKVRLGGPSLRSSTMKRDSLAAELERDPQTSTAKRQQRAQVFTSSISHASLERQLLAAQTSKMELETKLRETELLVATLKSDREWLANREKEEREEKESERETYEQAKKASDAENRSLRIAVSTLREELADLQDTHQSLSRSTNQTVASQKTEILTLTHRNSLLEQQYEQAKSLAEERSHALAELQAAYDELSTAKESTERRELEEESMSVVRDELHRQANYLRSLESANSKMTAELNVLRERQTSVEVLREEKRGLERKIQMLEEFRTKAVKLEAEVEAGRKEREAWAENSNNTQLSSTPIAVTKTLSDLRLTHARLLEEHGATVALLRQREAELADYERQDAQSQQNISTLEQNTRILKDKVARREVRTQLAEREVTFLQALVASFNAEDHMEGVHNDETKDQRINQLETLLQEYKSINEQLGESLDALGGKPSSVNLAQSEKISAELEKERLEKASLQKSLDKAAADEKENFDKIEQLEQTLFELRGEIAGGRHVPPNVRILSMTDNPEQQWFDLRQAAMDRLKSENDALMKRLKDLEEGGARAAAAGDDGTEKEDLVPRESWEAVNKEKTDLEEVVRQKEKRLLRLQQIFTSKSAEFREAIASILGLKLAFYPNGQIRVTSVYDLCASFVFQPASRSSAEGAGAGAGGVRMQLVAQGEGGPQDLPNLMQYWIEKEQCIPGFMASVTLECYDNSKREGHVES</sequence>
<dbReference type="GO" id="GO:0005635">
    <property type="term" value="C:nuclear envelope"/>
    <property type="evidence" value="ECO:0007669"/>
    <property type="project" value="TreeGrafter"/>
</dbReference>
<dbReference type="GO" id="GO:0051315">
    <property type="term" value="P:attachment of mitotic spindle microtubules to kinetochore"/>
    <property type="evidence" value="ECO:0007669"/>
    <property type="project" value="TreeGrafter"/>
</dbReference>
<comment type="subcellular location">
    <subcellularLocation>
        <location evidence="1">Nucleus</location>
    </subcellularLocation>
</comment>
<dbReference type="Pfam" id="PF05557">
    <property type="entry name" value="MAD"/>
    <property type="match status" value="1"/>
</dbReference>
<dbReference type="OrthoDB" id="331602at2759"/>
<feature type="compositionally biased region" description="Basic and acidic residues" evidence="9">
    <location>
        <begin position="25"/>
        <end position="38"/>
    </location>
</feature>
<keyword evidence="4" id="KW-0132">Cell division</keyword>
<feature type="coiled-coil region" evidence="8">
    <location>
        <begin position="339"/>
        <end position="366"/>
    </location>
</feature>
<name>A0A409XVY4_PSICY</name>
<dbReference type="GO" id="GO:0072686">
    <property type="term" value="C:mitotic spindle"/>
    <property type="evidence" value="ECO:0007669"/>
    <property type="project" value="TreeGrafter"/>
</dbReference>
<comment type="similarity">
    <text evidence="2">Belongs to the MAD1 family.</text>
</comment>
<dbReference type="SUPFAM" id="SSF75704">
    <property type="entry name" value="Mitotic arrest deficient-like 1, Mad1"/>
    <property type="match status" value="1"/>
</dbReference>
<dbReference type="Gene3D" id="6.10.250.90">
    <property type="match status" value="1"/>
</dbReference>
<dbReference type="EMBL" id="NHYD01000192">
    <property type="protein sequence ID" value="PPQ94910.1"/>
    <property type="molecule type" value="Genomic_DNA"/>
</dbReference>
<keyword evidence="5" id="KW-0498">Mitosis</keyword>
<dbReference type="InParanoid" id="A0A409XVY4"/>
<dbReference type="PANTHER" id="PTHR23168:SF0">
    <property type="entry name" value="MITOTIC SPINDLE ASSEMBLY CHECKPOINT PROTEIN MAD1"/>
    <property type="match status" value="1"/>
</dbReference>
<feature type="compositionally biased region" description="Polar residues" evidence="9">
    <location>
        <begin position="39"/>
        <end position="49"/>
    </location>
</feature>
<dbReference type="InterPro" id="IPR008672">
    <property type="entry name" value="Mad1"/>
</dbReference>
<evidence type="ECO:0000256" key="6">
    <source>
        <dbReference type="ARBA" id="ARBA00023242"/>
    </source>
</evidence>
<dbReference type="Proteomes" id="UP000283269">
    <property type="component" value="Unassembled WGS sequence"/>
</dbReference>
<feature type="region of interest" description="Disordered" evidence="9">
    <location>
        <begin position="98"/>
        <end position="125"/>
    </location>
</feature>
<dbReference type="GO" id="GO:0000776">
    <property type="term" value="C:kinetochore"/>
    <property type="evidence" value="ECO:0007669"/>
    <property type="project" value="TreeGrafter"/>
</dbReference>
<evidence type="ECO:0000256" key="7">
    <source>
        <dbReference type="ARBA" id="ARBA00023306"/>
    </source>
</evidence>
<keyword evidence="11" id="KW-1185">Reference proteome</keyword>
<dbReference type="GO" id="GO:0051301">
    <property type="term" value="P:cell division"/>
    <property type="evidence" value="ECO:0007669"/>
    <property type="project" value="UniProtKB-KW"/>
</dbReference>
<feature type="region of interest" description="Disordered" evidence="9">
    <location>
        <begin position="1"/>
        <end position="49"/>
    </location>
</feature>
<organism evidence="10 11">
    <name type="scientific">Psilocybe cyanescens</name>
    <dbReference type="NCBI Taxonomy" id="93625"/>
    <lineage>
        <taxon>Eukaryota</taxon>
        <taxon>Fungi</taxon>
        <taxon>Dikarya</taxon>
        <taxon>Basidiomycota</taxon>
        <taxon>Agaricomycotina</taxon>
        <taxon>Agaricomycetes</taxon>
        <taxon>Agaricomycetidae</taxon>
        <taxon>Agaricales</taxon>
        <taxon>Agaricineae</taxon>
        <taxon>Strophariaceae</taxon>
        <taxon>Psilocybe</taxon>
    </lineage>
</organism>
<evidence type="ECO:0000256" key="4">
    <source>
        <dbReference type="ARBA" id="ARBA00022618"/>
    </source>
</evidence>
<keyword evidence="6" id="KW-0539">Nucleus</keyword>
<dbReference type="PANTHER" id="PTHR23168">
    <property type="entry name" value="MITOTIC SPINDLE ASSEMBLY CHECKPOINT PROTEIN MAD1 MITOTIC ARREST DEFICIENT-LIKE PROTEIN 1"/>
    <property type="match status" value="1"/>
</dbReference>
<dbReference type="FunCoup" id="A0A409XVY4">
    <property type="interactions" value="448"/>
</dbReference>
<accession>A0A409XVY4</accession>
<gene>
    <name evidence="10" type="ORF">CVT25_004396</name>
</gene>
<evidence type="ECO:0000256" key="2">
    <source>
        <dbReference type="ARBA" id="ARBA00008029"/>
    </source>
</evidence>
<dbReference type="Gene3D" id="3.30.457.60">
    <property type="match status" value="1"/>
</dbReference>
<feature type="coiled-coil region" evidence="8">
    <location>
        <begin position="413"/>
        <end position="480"/>
    </location>
</feature>
<comment type="caution">
    <text evidence="10">The sequence shown here is derived from an EMBL/GenBank/DDBJ whole genome shotgun (WGS) entry which is preliminary data.</text>
</comment>
<evidence type="ECO:0000313" key="10">
    <source>
        <dbReference type="EMBL" id="PPQ94910.1"/>
    </source>
</evidence>
<keyword evidence="8" id="KW-0175">Coiled coil</keyword>
<evidence type="ECO:0000256" key="3">
    <source>
        <dbReference type="ARBA" id="ARBA00022019"/>
    </source>
</evidence>
<protein>
    <recommendedName>
        <fullName evidence="3">Spindle assembly checkpoint component MAD1</fullName>
    </recommendedName>
</protein>
<evidence type="ECO:0000313" key="11">
    <source>
        <dbReference type="Proteomes" id="UP000283269"/>
    </source>
</evidence>
<evidence type="ECO:0000256" key="8">
    <source>
        <dbReference type="SAM" id="Coils"/>
    </source>
</evidence>
<keyword evidence="7" id="KW-0131">Cell cycle</keyword>
<dbReference type="GO" id="GO:0007094">
    <property type="term" value="P:mitotic spindle assembly checkpoint signaling"/>
    <property type="evidence" value="ECO:0007669"/>
    <property type="project" value="InterPro"/>
</dbReference>
<evidence type="ECO:0000256" key="5">
    <source>
        <dbReference type="ARBA" id="ARBA00022776"/>
    </source>
</evidence>
<proteinExistence type="inferred from homology"/>
<dbReference type="AlphaFoldDB" id="A0A409XVY4"/>
<reference evidence="10 11" key="1">
    <citation type="journal article" date="2018" name="Evol. Lett.">
        <title>Horizontal gene cluster transfer increased hallucinogenic mushroom diversity.</title>
        <authorList>
            <person name="Reynolds H.T."/>
            <person name="Vijayakumar V."/>
            <person name="Gluck-Thaler E."/>
            <person name="Korotkin H.B."/>
            <person name="Matheny P.B."/>
            <person name="Slot J.C."/>
        </authorList>
    </citation>
    <scope>NUCLEOTIDE SEQUENCE [LARGE SCALE GENOMIC DNA]</scope>
    <source>
        <strain evidence="10 11">2631</strain>
    </source>
</reference>
<evidence type="ECO:0000256" key="1">
    <source>
        <dbReference type="ARBA" id="ARBA00004123"/>
    </source>
</evidence>